<gene>
    <name evidence="1" type="ORF">N7456_010923</name>
</gene>
<protein>
    <submittedName>
        <fullName evidence="1">Uncharacterized protein</fullName>
    </submittedName>
</protein>
<name>A0A9W9ESP2_9EURO</name>
<proteinExistence type="predicted"/>
<dbReference type="AlphaFoldDB" id="A0A9W9ESP2"/>
<sequence length="66" mass="7435">MTYRPDSALARRTTMGNQRLHSTPFDSVTGVGLQSRAPVYEVVCLAQTVDIHFANDEMLFARSYLE</sequence>
<evidence type="ECO:0000313" key="2">
    <source>
        <dbReference type="Proteomes" id="UP001149165"/>
    </source>
</evidence>
<evidence type="ECO:0000313" key="1">
    <source>
        <dbReference type="EMBL" id="KAJ5087307.1"/>
    </source>
</evidence>
<comment type="caution">
    <text evidence="1">The sequence shown here is derived from an EMBL/GenBank/DDBJ whole genome shotgun (WGS) entry which is preliminary data.</text>
</comment>
<keyword evidence="2" id="KW-1185">Reference proteome</keyword>
<dbReference type="EMBL" id="JAPQKH010000007">
    <property type="protein sequence ID" value="KAJ5087307.1"/>
    <property type="molecule type" value="Genomic_DNA"/>
</dbReference>
<reference evidence="1" key="1">
    <citation type="submission" date="2022-11" db="EMBL/GenBank/DDBJ databases">
        <authorList>
            <person name="Petersen C."/>
        </authorList>
    </citation>
    <scope>NUCLEOTIDE SEQUENCE</scope>
    <source>
        <strain evidence="1">IBT 30069</strain>
    </source>
</reference>
<reference evidence="1" key="2">
    <citation type="journal article" date="2023" name="IMA Fungus">
        <title>Comparative genomic study of the Penicillium genus elucidates a diverse pangenome and 15 lateral gene transfer events.</title>
        <authorList>
            <person name="Petersen C."/>
            <person name="Sorensen T."/>
            <person name="Nielsen M.R."/>
            <person name="Sondergaard T.E."/>
            <person name="Sorensen J.L."/>
            <person name="Fitzpatrick D.A."/>
            <person name="Frisvad J.C."/>
            <person name="Nielsen K.L."/>
        </authorList>
    </citation>
    <scope>NUCLEOTIDE SEQUENCE</scope>
    <source>
        <strain evidence="1">IBT 30069</strain>
    </source>
</reference>
<accession>A0A9W9ESP2</accession>
<organism evidence="1 2">
    <name type="scientific">Penicillium angulare</name>
    <dbReference type="NCBI Taxonomy" id="116970"/>
    <lineage>
        <taxon>Eukaryota</taxon>
        <taxon>Fungi</taxon>
        <taxon>Dikarya</taxon>
        <taxon>Ascomycota</taxon>
        <taxon>Pezizomycotina</taxon>
        <taxon>Eurotiomycetes</taxon>
        <taxon>Eurotiomycetidae</taxon>
        <taxon>Eurotiales</taxon>
        <taxon>Aspergillaceae</taxon>
        <taxon>Penicillium</taxon>
    </lineage>
</organism>
<dbReference type="Proteomes" id="UP001149165">
    <property type="component" value="Unassembled WGS sequence"/>
</dbReference>